<reference evidence="1" key="1">
    <citation type="journal article" date="2019" name="bioRxiv">
        <title>The Genome of the Zebra Mussel, Dreissena polymorpha: A Resource for Invasive Species Research.</title>
        <authorList>
            <person name="McCartney M.A."/>
            <person name="Auch B."/>
            <person name="Kono T."/>
            <person name="Mallez S."/>
            <person name="Zhang Y."/>
            <person name="Obille A."/>
            <person name="Becker A."/>
            <person name="Abrahante J.E."/>
            <person name="Garbe J."/>
            <person name="Badalamenti J.P."/>
            <person name="Herman A."/>
            <person name="Mangelson H."/>
            <person name="Liachko I."/>
            <person name="Sullivan S."/>
            <person name="Sone E.D."/>
            <person name="Koren S."/>
            <person name="Silverstein K.A.T."/>
            <person name="Beckman K.B."/>
            <person name="Gohl D.M."/>
        </authorList>
    </citation>
    <scope>NUCLEOTIDE SEQUENCE</scope>
    <source>
        <strain evidence="1">Duluth1</strain>
        <tissue evidence="1">Whole animal</tissue>
    </source>
</reference>
<evidence type="ECO:0000313" key="1">
    <source>
        <dbReference type="EMBL" id="KAH3792663.1"/>
    </source>
</evidence>
<dbReference type="AlphaFoldDB" id="A0A9D4J1U5"/>
<evidence type="ECO:0000313" key="2">
    <source>
        <dbReference type="Proteomes" id="UP000828390"/>
    </source>
</evidence>
<comment type="caution">
    <text evidence="1">The sequence shown here is derived from an EMBL/GenBank/DDBJ whole genome shotgun (WGS) entry which is preliminary data.</text>
</comment>
<accession>A0A9D4J1U5</accession>
<dbReference type="Proteomes" id="UP000828390">
    <property type="component" value="Unassembled WGS sequence"/>
</dbReference>
<gene>
    <name evidence="1" type="ORF">DPMN_146162</name>
</gene>
<reference evidence="1" key="2">
    <citation type="submission" date="2020-11" db="EMBL/GenBank/DDBJ databases">
        <authorList>
            <person name="McCartney M.A."/>
            <person name="Auch B."/>
            <person name="Kono T."/>
            <person name="Mallez S."/>
            <person name="Becker A."/>
            <person name="Gohl D.M."/>
            <person name="Silverstein K.A.T."/>
            <person name="Koren S."/>
            <person name="Bechman K.B."/>
            <person name="Herman A."/>
            <person name="Abrahante J.E."/>
            <person name="Garbe J."/>
        </authorList>
    </citation>
    <scope>NUCLEOTIDE SEQUENCE</scope>
    <source>
        <strain evidence="1">Duluth1</strain>
        <tissue evidence="1">Whole animal</tissue>
    </source>
</reference>
<keyword evidence="2" id="KW-1185">Reference proteome</keyword>
<proteinExistence type="predicted"/>
<sequence length="276" mass="30554">MIGQHRPGKNYENADALSRLPDTLSPYSSYVTGIKPADLPCGGCHYGCQWAAFTEDVDDAIGLVEKDSFQTRDDQTTSEHEQSVRIEGAVCSSTQSDGTEVENVQSVYGVSNRIESTGQLGSHPWDPGGRDDHSFMPGGGNKNPAEACNLGNVVSNQDFPKCQFDNSRTMEIGQSNATFQICAFAPEVIFCAIVRLPDESQGDNACCWGFTYKELEEKQAEDDKLAMLLAFLRDKTEADEGKLFLSIPDAKYYWINRDMFKLVQGVIFRMKPNSKD</sequence>
<dbReference type="EMBL" id="JAIWYP010000007">
    <property type="protein sequence ID" value="KAH3792663.1"/>
    <property type="molecule type" value="Genomic_DNA"/>
</dbReference>
<name>A0A9D4J1U5_DREPO</name>
<organism evidence="1 2">
    <name type="scientific">Dreissena polymorpha</name>
    <name type="common">Zebra mussel</name>
    <name type="synonym">Mytilus polymorpha</name>
    <dbReference type="NCBI Taxonomy" id="45954"/>
    <lineage>
        <taxon>Eukaryota</taxon>
        <taxon>Metazoa</taxon>
        <taxon>Spiralia</taxon>
        <taxon>Lophotrochozoa</taxon>
        <taxon>Mollusca</taxon>
        <taxon>Bivalvia</taxon>
        <taxon>Autobranchia</taxon>
        <taxon>Heteroconchia</taxon>
        <taxon>Euheterodonta</taxon>
        <taxon>Imparidentia</taxon>
        <taxon>Neoheterodontei</taxon>
        <taxon>Myida</taxon>
        <taxon>Dreissenoidea</taxon>
        <taxon>Dreissenidae</taxon>
        <taxon>Dreissena</taxon>
    </lineage>
</organism>
<protein>
    <submittedName>
        <fullName evidence="1">Uncharacterized protein</fullName>
    </submittedName>
</protein>